<organism evidence="3 4">
    <name type="scientific">Endobacterium cereale</name>
    <dbReference type="NCBI Taxonomy" id="2663029"/>
    <lineage>
        <taxon>Bacteria</taxon>
        <taxon>Pseudomonadati</taxon>
        <taxon>Pseudomonadota</taxon>
        <taxon>Alphaproteobacteria</taxon>
        <taxon>Hyphomicrobiales</taxon>
        <taxon>Rhizobiaceae</taxon>
        <taxon>Endobacterium</taxon>
    </lineage>
</organism>
<name>A0A6A8AG43_9HYPH</name>
<protein>
    <recommendedName>
        <fullName evidence="5">Knr4/Smi1-like domain-containing protein</fullName>
    </recommendedName>
</protein>
<dbReference type="RefSeq" id="WP_153355246.1">
    <property type="nucleotide sequence ID" value="NZ_JAYKOO010000009.1"/>
</dbReference>
<sequence length="484" mass="55179">MSRIEDAVAGVRYEKDPYYPYRYDQETVDEIEAMLGRPLPDDLRWYLLNIGRLGLEYDHSSLLVRRGEALLNLRFKGIGDQVFAKSRYEHFLERKEGGLLSGDMAHYYPLCDIEGETYPSVSLRLLIDLNDGASYGSIWGVRPIGYVDDQTPSEPIRIAGDLSEFLGQIGSERSLRDKAEKHNEALFTRLFSAYLAAPAISPTNDADGESLLQHFFAHRDATYFDGLRNIELDHYVGGRRFETAEEIAKSVETLTTSLPTNPFHGSTGVHRQNIKFGKPEAYYANFGSDRLTPGFTSLTVTSTIGEGLKFSETYLLFEDRKAGAWTIVRRLNGVIANVKIKDVGTFCFDSTYKWHLKKKVTPTWAEFKVELAVDGEEAALTPQVIDFIREIVGKSEFRSVFEDHVFRLYKDRYYPDFEAMDAEEKTEWAKNFPDITKPSEIWPLFGKKASMRVHGDNAFTLRVDTGFDPEHGLDMRVEDWRIVG</sequence>
<dbReference type="InterPro" id="IPR018958">
    <property type="entry name" value="Knr4/Smi1-like_dom"/>
</dbReference>
<dbReference type="Proteomes" id="UP000435138">
    <property type="component" value="Unassembled WGS sequence"/>
</dbReference>
<dbReference type="SUPFAM" id="SSF160631">
    <property type="entry name" value="SMI1/KNR4-like"/>
    <property type="match status" value="1"/>
</dbReference>
<dbReference type="InterPro" id="IPR037883">
    <property type="entry name" value="Knr4/Smi1-like_sf"/>
</dbReference>
<keyword evidence="4" id="KW-1185">Reference proteome</keyword>
<dbReference type="Pfam" id="PF09346">
    <property type="entry name" value="SMI1_KNR4"/>
    <property type="match status" value="1"/>
</dbReference>
<dbReference type="AlphaFoldDB" id="A0A6A8AG43"/>
<dbReference type="InterPro" id="IPR054254">
    <property type="entry name" value="DUF6985"/>
</dbReference>
<comment type="caution">
    <text evidence="3">The sequence shown here is derived from an EMBL/GenBank/DDBJ whole genome shotgun (WGS) entry which is preliminary data.</text>
</comment>
<evidence type="ECO:0000313" key="4">
    <source>
        <dbReference type="Proteomes" id="UP000435138"/>
    </source>
</evidence>
<evidence type="ECO:0008006" key="5">
    <source>
        <dbReference type="Google" id="ProtNLM"/>
    </source>
</evidence>
<dbReference type="Pfam" id="PF22481">
    <property type="entry name" value="DUF6985"/>
    <property type="match status" value="1"/>
</dbReference>
<accession>A0A6A8AG43</accession>
<reference evidence="3 4" key="1">
    <citation type="submission" date="2019-11" db="EMBL/GenBank/DDBJ databases">
        <title>Genome analysis of Rhizobacterium cereale a novel genus and species isolated from maize roots in North Spain.</title>
        <authorList>
            <person name="Menendez E."/>
            <person name="Flores-Felix J.D."/>
            <person name="Ramirez-Bahena M.-H."/>
            <person name="Igual J.M."/>
            <person name="Garcia-Fraile P."/>
            <person name="Peix A."/>
            <person name="Velazquez E."/>
        </authorList>
    </citation>
    <scope>NUCLEOTIDE SEQUENCE [LARGE SCALE GENOMIC DNA]</scope>
    <source>
        <strain evidence="3 4">RZME27</strain>
    </source>
</reference>
<feature type="domain" description="DUF6985" evidence="2">
    <location>
        <begin position="344"/>
        <end position="483"/>
    </location>
</feature>
<feature type="domain" description="Knr4/Smi1-like" evidence="1">
    <location>
        <begin position="24"/>
        <end position="167"/>
    </location>
</feature>
<dbReference type="EMBL" id="WIXI01000046">
    <property type="protein sequence ID" value="MQY47761.1"/>
    <property type="molecule type" value="Genomic_DNA"/>
</dbReference>
<evidence type="ECO:0000313" key="3">
    <source>
        <dbReference type="EMBL" id="MQY47761.1"/>
    </source>
</evidence>
<evidence type="ECO:0000259" key="1">
    <source>
        <dbReference type="Pfam" id="PF09346"/>
    </source>
</evidence>
<evidence type="ECO:0000259" key="2">
    <source>
        <dbReference type="Pfam" id="PF22481"/>
    </source>
</evidence>
<proteinExistence type="predicted"/>
<gene>
    <name evidence="3" type="ORF">GAO09_17125</name>
</gene>